<gene>
    <name evidence="1" type="primary">pph40c</name>
</gene>
<evidence type="ECO:0000313" key="1">
    <source>
        <dbReference type="EMBL" id="CAI36081.1"/>
    </source>
</evidence>
<proteinExistence type="predicted"/>
<dbReference type="EMBL" id="AJ870974">
    <property type="protein sequence ID" value="CAI36081.1"/>
    <property type="molecule type" value="Genomic_DNA"/>
</dbReference>
<sequence length="129" mass="14226">MLTLYGVEAWISEISAVGSILHQRQQAWGAAGRFPLTGWVTHVAFSDVVDPLPGRLRLVVEDLGNSPFTAVRITAFVHAVVRLCAVRRWDQLHQIRGFPVIVLHLDNITERSAFAHAFFPQLAACAALA</sequence>
<organism evidence="1">
    <name type="scientific">Pseudomonas savastanoi pv. phaseolicola</name>
    <name type="common">Pseudomonas syringae pv. phaseolicola</name>
    <dbReference type="NCBI Taxonomy" id="319"/>
    <lineage>
        <taxon>Bacteria</taxon>
        <taxon>Pseudomonadati</taxon>
        <taxon>Pseudomonadota</taxon>
        <taxon>Gammaproteobacteria</taxon>
        <taxon>Pseudomonadales</taxon>
        <taxon>Pseudomonadaceae</taxon>
        <taxon>Pseudomonas</taxon>
    </lineage>
</organism>
<accession>Q4LBL7</accession>
<reference evidence="1" key="1">
    <citation type="journal article" date="2005" name="Curr. Biol.">
        <title>Exposure to host resistance mechanisms drives evolution of bacterial virulence in plants.</title>
        <authorList>
            <person name="Pitman A.R."/>
            <person name="Jackson R.W."/>
            <person name="Mansfield J.W."/>
            <person name="Kaitell V."/>
            <person name="Thwaites R."/>
            <person name="Arnold D.L."/>
        </authorList>
    </citation>
    <scope>NUCLEOTIDE SEQUENCE</scope>
    <source>
        <strain evidence="1">1302A</strain>
    </source>
</reference>
<dbReference type="AlphaFoldDB" id="Q4LBL7"/>
<protein>
    <submittedName>
        <fullName evidence="1">Uncharacterized protein pph40c</fullName>
    </submittedName>
</protein>
<name>Q4LBL7_PSESH</name>